<organism evidence="1 2">
    <name type="scientific">Caerostris darwini</name>
    <dbReference type="NCBI Taxonomy" id="1538125"/>
    <lineage>
        <taxon>Eukaryota</taxon>
        <taxon>Metazoa</taxon>
        <taxon>Ecdysozoa</taxon>
        <taxon>Arthropoda</taxon>
        <taxon>Chelicerata</taxon>
        <taxon>Arachnida</taxon>
        <taxon>Araneae</taxon>
        <taxon>Araneomorphae</taxon>
        <taxon>Entelegynae</taxon>
        <taxon>Araneoidea</taxon>
        <taxon>Araneidae</taxon>
        <taxon>Caerostris</taxon>
    </lineage>
</organism>
<proteinExistence type="predicted"/>
<sequence>MLHFRNGVRNSFPCLSSRRGKERNIQGAPIFSATSSQTRFYGQPNAHSLSAKSDVVHQAIDSDRLRACATKHRQGGSNRSFVLRLFAKKGGQLLFYGCKINVSIKMEAPVDFD</sequence>
<gene>
    <name evidence="1" type="ORF">CDAR_17801</name>
</gene>
<dbReference type="Proteomes" id="UP001054837">
    <property type="component" value="Unassembled WGS sequence"/>
</dbReference>
<reference evidence="1 2" key="1">
    <citation type="submission" date="2021-06" db="EMBL/GenBank/DDBJ databases">
        <title>Caerostris darwini draft genome.</title>
        <authorList>
            <person name="Kono N."/>
            <person name="Arakawa K."/>
        </authorList>
    </citation>
    <scope>NUCLEOTIDE SEQUENCE [LARGE SCALE GENOMIC DNA]</scope>
</reference>
<dbReference type="AlphaFoldDB" id="A0AAV4MC34"/>
<dbReference type="EMBL" id="BPLQ01000307">
    <property type="protein sequence ID" value="GIX69835.1"/>
    <property type="molecule type" value="Genomic_DNA"/>
</dbReference>
<keyword evidence="2" id="KW-1185">Reference proteome</keyword>
<evidence type="ECO:0000313" key="2">
    <source>
        <dbReference type="Proteomes" id="UP001054837"/>
    </source>
</evidence>
<accession>A0AAV4MC34</accession>
<evidence type="ECO:0000313" key="1">
    <source>
        <dbReference type="EMBL" id="GIX69835.1"/>
    </source>
</evidence>
<protein>
    <submittedName>
        <fullName evidence="1">Uncharacterized protein</fullName>
    </submittedName>
</protein>
<name>A0AAV4MC34_9ARAC</name>
<comment type="caution">
    <text evidence="1">The sequence shown here is derived from an EMBL/GenBank/DDBJ whole genome shotgun (WGS) entry which is preliminary data.</text>
</comment>